<dbReference type="Proteomes" id="UP001431209">
    <property type="component" value="Unassembled WGS sequence"/>
</dbReference>
<name>A0AAW2ZGT6_9EUKA</name>
<feature type="transmembrane region" description="Helical" evidence="1">
    <location>
        <begin position="484"/>
        <end position="510"/>
    </location>
</feature>
<dbReference type="AlphaFoldDB" id="A0AAW2ZGT6"/>
<keyword evidence="4" id="KW-1185">Reference proteome</keyword>
<dbReference type="PANTHER" id="PTHR33538:SF2">
    <property type="entry name" value="PROTEIN GAMETE EXPRESSED 1"/>
    <property type="match status" value="1"/>
</dbReference>
<keyword evidence="1" id="KW-1133">Transmembrane helix</keyword>
<reference evidence="3 4" key="1">
    <citation type="submission" date="2024-03" db="EMBL/GenBank/DDBJ databases">
        <title>The Acrasis kona genome and developmental transcriptomes reveal deep origins of eukaryotic multicellular pathways.</title>
        <authorList>
            <person name="Sheikh S."/>
            <person name="Fu C.-J."/>
            <person name="Brown M.W."/>
            <person name="Baldauf S.L."/>
        </authorList>
    </citation>
    <scope>NUCLEOTIDE SEQUENCE [LARGE SCALE GENOMIC DNA]</scope>
    <source>
        <strain evidence="3 4">ATCC MYA-3509</strain>
    </source>
</reference>
<dbReference type="EMBL" id="JAOPGA020001380">
    <property type="protein sequence ID" value="KAL0487889.1"/>
    <property type="molecule type" value="Genomic_DNA"/>
</dbReference>
<dbReference type="InterPro" id="IPR040346">
    <property type="entry name" value="GEX1/Brambleberry"/>
</dbReference>
<evidence type="ECO:0000313" key="3">
    <source>
        <dbReference type="EMBL" id="KAL0487889.1"/>
    </source>
</evidence>
<keyword evidence="2" id="KW-0732">Signal</keyword>
<feature type="transmembrane region" description="Helical" evidence="1">
    <location>
        <begin position="454"/>
        <end position="472"/>
    </location>
</feature>
<feature type="chain" id="PRO_5043912773" evidence="2">
    <location>
        <begin position="21"/>
        <end position="581"/>
    </location>
</feature>
<accession>A0AAW2ZGT6</accession>
<keyword evidence="1" id="KW-0472">Membrane</keyword>
<evidence type="ECO:0000256" key="2">
    <source>
        <dbReference type="SAM" id="SignalP"/>
    </source>
</evidence>
<organism evidence="3 4">
    <name type="scientific">Acrasis kona</name>
    <dbReference type="NCBI Taxonomy" id="1008807"/>
    <lineage>
        <taxon>Eukaryota</taxon>
        <taxon>Discoba</taxon>
        <taxon>Heterolobosea</taxon>
        <taxon>Tetramitia</taxon>
        <taxon>Eutetramitia</taxon>
        <taxon>Acrasidae</taxon>
        <taxon>Acrasis</taxon>
    </lineage>
</organism>
<proteinExistence type="predicted"/>
<keyword evidence="1 3" id="KW-0812">Transmembrane</keyword>
<feature type="signal peptide" evidence="2">
    <location>
        <begin position="1"/>
        <end position="20"/>
    </location>
</feature>
<protein>
    <submittedName>
        <fullName evidence="3">2 TM domain-containing transmembrane protein</fullName>
    </submittedName>
</protein>
<gene>
    <name evidence="3" type="ORF">AKO1_000096</name>
</gene>
<comment type="caution">
    <text evidence="3">The sequence shown here is derived from an EMBL/GenBank/DDBJ whole genome shotgun (WGS) entry which is preliminary data.</text>
</comment>
<sequence length="581" mass="67304">MKYMIIILAIVLSSLAPTQQFFFGHSEKVDKGMKQLAVIQSNSQWSDCWKEAISNLEEGCKSKNSDESRSKLAVALANCHLQKSGMRTFDCTREMTVRECTKDMLSSPIAFNTYTEFTTHVDNICFYVQSEMFQENTEKSVNLLLDSSEQVNSKLIHIGQETEKVKKNIDNSIEQQEKLLKIQSHLNVMLDNIKAQETKYFEDMKNSWHQVSTGLKQGIDNIESEQQAIHQDQSRWHKSVQEHFQRVQSEYKELEGFLNSGVASISELTESQQDLKYGMQEVQKEQIKSHNMLHKSLESHESIIKGQEDLRSAQLSLEGHVQGFMVDVQKKSALLESSLKINLERQLELNQQQELARQDLLLLQTDQKKSFIDAKTSLHDLLRYSEETTKTIHEHQQSFVTSFEKLFDTVRRVLTVHSALVGEFMDLQSILFYCVVVVVSYCVTSTKYTQNCRIWLFVAMSVNVVIEKVIVMEGLKADRSRDQIYCLIWTTRKVFIGVSSILLFCGWLFYKDYTVMCYQLLCELNDKLKRKQDYPTDNTFDKSKYAHMSRYALQAIQMEKYRSMVQELIDGDNISEESDAE</sequence>
<dbReference type="PANTHER" id="PTHR33538">
    <property type="entry name" value="PROTEIN GAMETE EXPRESSED 1"/>
    <property type="match status" value="1"/>
</dbReference>
<evidence type="ECO:0000313" key="4">
    <source>
        <dbReference type="Proteomes" id="UP001431209"/>
    </source>
</evidence>
<evidence type="ECO:0000256" key="1">
    <source>
        <dbReference type="SAM" id="Phobius"/>
    </source>
</evidence>